<sequence>MIRPAVLFSLDETLCLAEEVSASWFRADTDTMMYEDIEADLRESGKITIRIKSQITLMHQKRLFLDAPSTRVST</sequence>
<dbReference type="EMBL" id="FR824258">
    <property type="protein sequence ID" value="CCA23913.1"/>
    <property type="molecule type" value="Genomic_DNA"/>
</dbReference>
<dbReference type="AlphaFoldDB" id="F0WRF0"/>
<evidence type="ECO:0000313" key="1">
    <source>
        <dbReference type="EMBL" id="CCA23913.1"/>
    </source>
</evidence>
<reference evidence="1" key="1">
    <citation type="journal article" date="2011" name="PLoS Biol.">
        <title>Gene gain and loss during evolution of obligate parasitism in the white rust pathogen of Arabidopsis thaliana.</title>
        <authorList>
            <person name="Kemen E."/>
            <person name="Gardiner A."/>
            <person name="Schultz-Larsen T."/>
            <person name="Kemen A.C."/>
            <person name="Balmuth A.L."/>
            <person name="Robert-Seilaniantz A."/>
            <person name="Bailey K."/>
            <person name="Holub E."/>
            <person name="Studholme D.J."/>
            <person name="Maclean D."/>
            <person name="Jones J.D."/>
        </authorList>
    </citation>
    <scope>NUCLEOTIDE SEQUENCE</scope>
</reference>
<gene>
    <name evidence="1" type="primary">AlNc14C213G8953</name>
    <name evidence="1" type="ORF">ALNC14_100570</name>
</gene>
<accession>F0WRF0</accession>
<proteinExistence type="predicted"/>
<dbReference type="HOGENOM" id="CLU_2692934_0_0_1"/>
<protein>
    <submittedName>
        <fullName evidence="1">AlNc14C213G8953 protein</fullName>
    </submittedName>
</protein>
<reference evidence="1" key="2">
    <citation type="submission" date="2011-02" db="EMBL/GenBank/DDBJ databases">
        <authorList>
            <person name="MacLean D."/>
        </authorList>
    </citation>
    <scope>NUCLEOTIDE SEQUENCE</scope>
</reference>
<name>F0WRF0_9STRA</name>
<organism evidence="1">
    <name type="scientific">Albugo laibachii Nc14</name>
    <dbReference type="NCBI Taxonomy" id="890382"/>
    <lineage>
        <taxon>Eukaryota</taxon>
        <taxon>Sar</taxon>
        <taxon>Stramenopiles</taxon>
        <taxon>Oomycota</taxon>
        <taxon>Peronosporomycetes</taxon>
        <taxon>Albuginales</taxon>
        <taxon>Albuginaceae</taxon>
        <taxon>Albugo</taxon>
    </lineage>
</organism>